<sequence length="113" mass="11855">MSIGDVSFVVGPLGAMVVAPLAIIALVVRQPRRAAWLGAPLMAVLVVSWVGFWYVWGKAFDYADANKPVPTAVDSTSNAFAGICALACVALVVTALTTLRSVRRVDGLPRLSA</sequence>
<keyword evidence="1" id="KW-0472">Membrane</keyword>
<reference evidence="2 3" key="1">
    <citation type="submission" date="2016-10" db="EMBL/GenBank/DDBJ databases">
        <authorList>
            <person name="de Groot N.N."/>
        </authorList>
    </citation>
    <scope>NUCLEOTIDE SEQUENCE [LARGE SCALE GENOMIC DNA]</scope>
    <source>
        <strain evidence="2 3">DSM 22024</strain>
    </source>
</reference>
<feature type="transmembrane region" description="Helical" evidence="1">
    <location>
        <begin position="35"/>
        <end position="56"/>
    </location>
</feature>
<feature type="transmembrane region" description="Helical" evidence="1">
    <location>
        <begin position="76"/>
        <end position="99"/>
    </location>
</feature>
<accession>A0A1H1P8S3</accession>
<dbReference type="AlphaFoldDB" id="A0A1H1P8S3"/>
<keyword evidence="3" id="KW-1185">Reference proteome</keyword>
<organism evidence="2 3">
    <name type="scientific">Actinopolymorpha singaporensis</name>
    <dbReference type="NCBI Taxonomy" id="117157"/>
    <lineage>
        <taxon>Bacteria</taxon>
        <taxon>Bacillati</taxon>
        <taxon>Actinomycetota</taxon>
        <taxon>Actinomycetes</taxon>
        <taxon>Propionibacteriales</taxon>
        <taxon>Actinopolymorphaceae</taxon>
        <taxon>Actinopolymorpha</taxon>
    </lineage>
</organism>
<dbReference type="EMBL" id="LT629732">
    <property type="protein sequence ID" value="SDS07460.1"/>
    <property type="molecule type" value="Genomic_DNA"/>
</dbReference>
<evidence type="ECO:0000256" key="1">
    <source>
        <dbReference type="SAM" id="Phobius"/>
    </source>
</evidence>
<name>A0A1H1P8S3_9ACTN</name>
<keyword evidence="1" id="KW-0812">Transmembrane</keyword>
<dbReference type="Proteomes" id="UP000198983">
    <property type="component" value="Chromosome I"/>
</dbReference>
<protein>
    <submittedName>
        <fullName evidence="2">Uncharacterized protein</fullName>
    </submittedName>
</protein>
<dbReference type="RefSeq" id="WP_092651892.1">
    <property type="nucleotide sequence ID" value="NZ_LT629732.1"/>
</dbReference>
<keyword evidence="1" id="KW-1133">Transmembrane helix</keyword>
<evidence type="ECO:0000313" key="3">
    <source>
        <dbReference type="Proteomes" id="UP000198983"/>
    </source>
</evidence>
<proteinExistence type="predicted"/>
<dbReference type="OrthoDB" id="5198570at2"/>
<gene>
    <name evidence="2" type="ORF">SAMN04489717_1534</name>
</gene>
<evidence type="ECO:0000313" key="2">
    <source>
        <dbReference type="EMBL" id="SDS07460.1"/>
    </source>
</evidence>
<feature type="transmembrane region" description="Helical" evidence="1">
    <location>
        <begin position="6"/>
        <end position="28"/>
    </location>
</feature>